<feature type="domain" description="HTH gntR-type" evidence="5">
    <location>
        <begin position="20"/>
        <end position="87"/>
    </location>
</feature>
<dbReference type="SUPFAM" id="SSF48008">
    <property type="entry name" value="GntR ligand-binding domain-like"/>
    <property type="match status" value="1"/>
</dbReference>
<comment type="caution">
    <text evidence="6">The sequence shown here is derived from an EMBL/GenBank/DDBJ whole genome shotgun (WGS) entry which is preliminary data.</text>
</comment>
<feature type="region of interest" description="Disordered" evidence="4">
    <location>
        <begin position="1"/>
        <end position="20"/>
    </location>
</feature>
<dbReference type="InterPro" id="IPR008920">
    <property type="entry name" value="TF_FadR/GntR_C"/>
</dbReference>
<dbReference type="Proteomes" id="UP000234845">
    <property type="component" value="Unassembled WGS sequence"/>
</dbReference>
<gene>
    <name evidence="6" type="ORF">CWI75_13725</name>
</gene>
<evidence type="ECO:0000256" key="3">
    <source>
        <dbReference type="ARBA" id="ARBA00023163"/>
    </source>
</evidence>
<keyword evidence="7" id="KW-1185">Reference proteome</keyword>
<dbReference type="GO" id="GO:0003700">
    <property type="term" value="F:DNA-binding transcription factor activity"/>
    <property type="evidence" value="ECO:0007669"/>
    <property type="project" value="InterPro"/>
</dbReference>
<dbReference type="Pfam" id="PF07729">
    <property type="entry name" value="FCD"/>
    <property type="match status" value="1"/>
</dbReference>
<dbReference type="RefSeq" id="WP_101522086.1">
    <property type="nucleotide sequence ID" value="NZ_PKLZ01000010.1"/>
</dbReference>
<dbReference type="PANTHER" id="PTHR43537:SF5">
    <property type="entry name" value="UXU OPERON TRANSCRIPTIONAL REGULATOR"/>
    <property type="match status" value="1"/>
</dbReference>
<dbReference type="OrthoDB" id="5450856at2"/>
<evidence type="ECO:0000256" key="2">
    <source>
        <dbReference type="ARBA" id="ARBA00023125"/>
    </source>
</evidence>
<evidence type="ECO:0000259" key="5">
    <source>
        <dbReference type="PROSITE" id="PS50949"/>
    </source>
</evidence>
<dbReference type="InterPro" id="IPR036388">
    <property type="entry name" value="WH-like_DNA-bd_sf"/>
</dbReference>
<dbReference type="PANTHER" id="PTHR43537">
    <property type="entry name" value="TRANSCRIPTIONAL REGULATOR, GNTR FAMILY"/>
    <property type="match status" value="1"/>
</dbReference>
<keyword evidence="1" id="KW-0805">Transcription regulation</keyword>
<name>A0A2N5Y099_9GAMM</name>
<organism evidence="6 7">
    <name type="scientific">Kineobactrum sediminis</name>
    <dbReference type="NCBI Taxonomy" id="1905677"/>
    <lineage>
        <taxon>Bacteria</taxon>
        <taxon>Pseudomonadati</taxon>
        <taxon>Pseudomonadota</taxon>
        <taxon>Gammaproteobacteria</taxon>
        <taxon>Cellvibrionales</taxon>
        <taxon>Halieaceae</taxon>
        <taxon>Kineobactrum</taxon>
    </lineage>
</organism>
<dbReference type="AlphaFoldDB" id="A0A2N5Y099"/>
<dbReference type="Gene3D" id="1.10.10.10">
    <property type="entry name" value="Winged helix-like DNA-binding domain superfamily/Winged helix DNA-binding domain"/>
    <property type="match status" value="1"/>
</dbReference>
<keyword evidence="3" id="KW-0804">Transcription</keyword>
<accession>A0A2N5Y099</accession>
<evidence type="ECO:0000313" key="7">
    <source>
        <dbReference type="Proteomes" id="UP000234845"/>
    </source>
</evidence>
<dbReference type="GO" id="GO:0003677">
    <property type="term" value="F:DNA binding"/>
    <property type="evidence" value="ECO:0007669"/>
    <property type="project" value="UniProtKB-KW"/>
</dbReference>
<reference evidence="7" key="1">
    <citation type="submission" date="2017-11" db="EMBL/GenBank/DDBJ databases">
        <title>The draft genome sequence of Chromatocurvus sp. F02.</title>
        <authorList>
            <person name="Du Z.-J."/>
            <person name="Chang Y.-Q."/>
        </authorList>
    </citation>
    <scope>NUCLEOTIDE SEQUENCE [LARGE SCALE GENOMIC DNA]</scope>
    <source>
        <strain evidence="7">F02</strain>
    </source>
</reference>
<protein>
    <recommendedName>
        <fullName evidence="5">HTH gntR-type domain-containing protein</fullName>
    </recommendedName>
</protein>
<dbReference type="EMBL" id="PKLZ01000010">
    <property type="protein sequence ID" value="PLW81803.1"/>
    <property type="molecule type" value="Genomic_DNA"/>
</dbReference>
<keyword evidence="2" id="KW-0238">DNA-binding</keyword>
<dbReference type="InterPro" id="IPR011711">
    <property type="entry name" value="GntR_C"/>
</dbReference>
<dbReference type="InterPro" id="IPR000524">
    <property type="entry name" value="Tscrpt_reg_HTH_GntR"/>
</dbReference>
<dbReference type="Pfam" id="PF00392">
    <property type="entry name" value="GntR"/>
    <property type="match status" value="1"/>
</dbReference>
<dbReference type="SMART" id="SM00345">
    <property type="entry name" value="HTH_GNTR"/>
    <property type="match status" value="1"/>
</dbReference>
<evidence type="ECO:0000256" key="1">
    <source>
        <dbReference type="ARBA" id="ARBA00023015"/>
    </source>
</evidence>
<evidence type="ECO:0000256" key="4">
    <source>
        <dbReference type="SAM" id="MobiDB-lite"/>
    </source>
</evidence>
<dbReference type="PROSITE" id="PS50949">
    <property type="entry name" value="HTH_GNTR"/>
    <property type="match status" value="1"/>
</dbReference>
<sequence length="240" mass="26661">MSELQKPGPDKSKKRVNKGGNSPDIVVDWIQEGLYNGRYVPGQKLVEADLIATLNISRGPVREALKRLHGKGITKQIPYRGAHIRAFSRKEAADLLTVLEPMTSLMAKLAAEAVAAGASTKPLAGIQQWINRFQRGSVNDVTFVGKRQHLYQTLMEIGGNVELPYIMPIALLHLLRLQSFPYLDRKTRQQVIDEYMRIIDAVLNGDATRAARVGKQHVQAAKKRLAALPDEAFPDFRASS</sequence>
<dbReference type="SUPFAM" id="SSF46785">
    <property type="entry name" value="Winged helix' DNA-binding domain"/>
    <property type="match status" value="1"/>
</dbReference>
<dbReference type="InterPro" id="IPR036390">
    <property type="entry name" value="WH_DNA-bd_sf"/>
</dbReference>
<dbReference type="Gene3D" id="1.20.120.530">
    <property type="entry name" value="GntR ligand-binding domain-like"/>
    <property type="match status" value="1"/>
</dbReference>
<proteinExistence type="predicted"/>
<evidence type="ECO:0000313" key="6">
    <source>
        <dbReference type="EMBL" id="PLW81803.1"/>
    </source>
</evidence>